<dbReference type="InterPro" id="IPR036163">
    <property type="entry name" value="HMA_dom_sf"/>
</dbReference>
<keyword evidence="1" id="KW-0479">Metal-binding</keyword>
<dbReference type="PROSITE" id="PS01047">
    <property type="entry name" value="HMA_1"/>
    <property type="match status" value="1"/>
</dbReference>
<dbReference type="Gene3D" id="3.30.70.100">
    <property type="match status" value="1"/>
</dbReference>
<evidence type="ECO:0000259" key="2">
    <source>
        <dbReference type="PROSITE" id="PS50846"/>
    </source>
</evidence>
<dbReference type="GO" id="GO:0046872">
    <property type="term" value="F:metal ion binding"/>
    <property type="evidence" value="ECO:0007669"/>
    <property type="project" value="UniProtKB-KW"/>
</dbReference>
<dbReference type="SUPFAM" id="SSF55008">
    <property type="entry name" value="HMA, heavy metal-associated domain"/>
    <property type="match status" value="1"/>
</dbReference>
<accession>A0A5C8NTE5</accession>
<dbReference type="RefSeq" id="WP_147705587.1">
    <property type="nucleotide sequence ID" value="NZ_VDUY01000007.1"/>
</dbReference>
<reference evidence="3 4" key="1">
    <citation type="submission" date="2019-06" db="EMBL/GenBank/DDBJ databases">
        <title>Quisquiliibacterium sp. nov., isolated from a maize field.</title>
        <authorList>
            <person name="Lin S.-Y."/>
            <person name="Tsai C.-F."/>
            <person name="Young C.-C."/>
        </authorList>
    </citation>
    <scope>NUCLEOTIDE SEQUENCE [LARGE SCALE GENOMIC DNA]</scope>
    <source>
        <strain evidence="3 4">CC-CFT501</strain>
    </source>
</reference>
<dbReference type="InterPro" id="IPR017969">
    <property type="entry name" value="Heavy-metal-associated_CS"/>
</dbReference>
<dbReference type="AlphaFoldDB" id="A0A5C8NTE5"/>
<keyword evidence="4" id="KW-1185">Reference proteome</keyword>
<gene>
    <name evidence="3" type="ORF">FHP08_16510</name>
</gene>
<dbReference type="CDD" id="cd00371">
    <property type="entry name" value="HMA"/>
    <property type="match status" value="1"/>
</dbReference>
<feature type="domain" description="HMA" evidence="2">
    <location>
        <begin position="2"/>
        <end position="72"/>
    </location>
</feature>
<name>A0A5C8NTE5_9BURK</name>
<proteinExistence type="predicted"/>
<dbReference type="OrthoDB" id="9813965at2"/>
<evidence type="ECO:0000313" key="3">
    <source>
        <dbReference type="EMBL" id="TXL63893.1"/>
    </source>
</evidence>
<dbReference type="PROSITE" id="PS50846">
    <property type="entry name" value="HMA_2"/>
    <property type="match status" value="1"/>
</dbReference>
<sequence length="115" mass="12599">MNGVELNVLGMNCGSCVASVTRSLQDIPGVVSVSVELFGGTARRRHRPRSHSNRYGVVTMIIALAAAGYDASFRRMSESEESLNKRLRDGKATVPDGGAMHSRQMRHPVHYELVM</sequence>
<dbReference type="Proteomes" id="UP000321548">
    <property type="component" value="Unassembled WGS sequence"/>
</dbReference>
<dbReference type="InterPro" id="IPR006121">
    <property type="entry name" value="HMA_dom"/>
</dbReference>
<evidence type="ECO:0000256" key="1">
    <source>
        <dbReference type="ARBA" id="ARBA00022723"/>
    </source>
</evidence>
<dbReference type="EMBL" id="VDUY01000007">
    <property type="protein sequence ID" value="TXL63893.1"/>
    <property type="molecule type" value="Genomic_DNA"/>
</dbReference>
<dbReference type="Pfam" id="PF00403">
    <property type="entry name" value="HMA"/>
    <property type="match status" value="1"/>
</dbReference>
<evidence type="ECO:0000313" key="4">
    <source>
        <dbReference type="Proteomes" id="UP000321548"/>
    </source>
</evidence>
<comment type="caution">
    <text evidence="3">The sequence shown here is derived from an EMBL/GenBank/DDBJ whole genome shotgun (WGS) entry which is preliminary data.</text>
</comment>
<protein>
    <submittedName>
        <fullName evidence="3">Heavy-metal-associated domain-containing protein</fullName>
    </submittedName>
</protein>
<organism evidence="3 4">
    <name type="scientific">Zeimonas arvi</name>
    <dbReference type="NCBI Taxonomy" id="2498847"/>
    <lineage>
        <taxon>Bacteria</taxon>
        <taxon>Pseudomonadati</taxon>
        <taxon>Pseudomonadota</taxon>
        <taxon>Betaproteobacteria</taxon>
        <taxon>Burkholderiales</taxon>
        <taxon>Burkholderiaceae</taxon>
        <taxon>Zeimonas</taxon>
    </lineage>
</organism>